<evidence type="ECO:0000259" key="1">
    <source>
        <dbReference type="Pfam" id="PF23559"/>
    </source>
</evidence>
<dbReference type="Pfam" id="PF23559">
    <property type="entry name" value="WHD_DRP"/>
    <property type="match status" value="1"/>
</dbReference>
<accession>K7NN05</accession>
<dbReference type="AlphaFoldDB" id="K7NN05"/>
<organism evidence="2">
    <name type="scientific">Pinus taeda</name>
    <name type="common">Loblolly pine</name>
    <dbReference type="NCBI Taxonomy" id="3352"/>
    <lineage>
        <taxon>Eukaryota</taxon>
        <taxon>Viridiplantae</taxon>
        <taxon>Streptophyta</taxon>
        <taxon>Embryophyta</taxon>
        <taxon>Tracheophyta</taxon>
        <taxon>Spermatophyta</taxon>
        <taxon>Pinopsida</taxon>
        <taxon>Pinidae</taxon>
        <taxon>Conifers I</taxon>
        <taxon>Pinales</taxon>
        <taxon>Pinaceae</taxon>
        <taxon>Pinus</taxon>
        <taxon>Pinus subgen. Pinus</taxon>
    </lineage>
</organism>
<dbReference type="Gene3D" id="3.80.10.10">
    <property type="entry name" value="Ribonuclease Inhibitor"/>
    <property type="match status" value="1"/>
</dbReference>
<dbReference type="PANTHER" id="PTHR47186">
    <property type="entry name" value="LEUCINE-RICH REPEAT-CONTAINING PROTEIN 57"/>
    <property type="match status" value="1"/>
</dbReference>
<dbReference type="EMBL" id="JQ020075">
    <property type="protein sequence ID" value="AEX12401.1"/>
    <property type="molecule type" value="Genomic_DNA"/>
</dbReference>
<gene>
    <name evidence="2" type="ORF">0_9550_02</name>
</gene>
<reference evidence="2" key="1">
    <citation type="submission" date="2011-11" db="EMBL/GenBank/DDBJ databases">
        <title>Nucleotide Diversity and Divergence in the Loblolly Pine Gene Space.</title>
        <authorList>
            <person name="Neale D.B."/>
            <person name="Wegrzyn J.L."/>
            <person name="Lee J.M."/>
            <person name="Eckert A.J."/>
            <person name="Liechty J.D."/>
            <person name="Stevens K.A."/>
            <person name="Langley C.H."/>
        </authorList>
    </citation>
    <scope>NUCLEOTIDE SEQUENCE</scope>
    <source>
        <strain evidence="2">5737</strain>
        <tissue evidence="2">Megagametophyte</tissue>
    </source>
</reference>
<dbReference type="PANTHER" id="PTHR47186:SF20">
    <property type="entry name" value="DISEASE RESISTANCE PROTEIN RPS5-LIKE"/>
    <property type="match status" value="1"/>
</dbReference>
<feature type="non-terminal residue" evidence="2">
    <location>
        <position position="154"/>
    </location>
</feature>
<proteinExistence type="predicted"/>
<dbReference type="InterPro" id="IPR001611">
    <property type="entry name" value="Leu-rich_rpt"/>
</dbReference>
<dbReference type="InterPro" id="IPR032675">
    <property type="entry name" value="LRR_dom_sf"/>
</dbReference>
<protein>
    <recommendedName>
        <fullName evidence="1">Disease resistance protein winged helix domain-containing protein</fullName>
    </recommendedName>
</protein>
<name>K7NN05_PINTA</name>
<feature type="domain" description="Disease resistance protein winged helix" evidence="1">
    <location>
        <begin position="5"/>
        <end position="46"/>
    </location>
</feature>
<evidence type="ECO:0000313" key="2">
    <source>
        <dbReference type="EMBL" id="AEX12401.1"/>
    </source>
</evidence>
<sequence length="154" mass="17039">GENYLPDTAHSFLNDLSDRCLIEVVDKDYVGRIERVKIHDVLRDLAIRVAENEHKCYFKEAGRGVSNFPSEEVVGEGCDKLSLMSNNLQSLPTTFACSSLSVLLLSRNSDIKEVPGSFLNELPSLRVLDLSYTGIESLPPCIGNLKNLASLQLK</sequence>
<dbReference type="SUPFAM" id="SSF52058">
    <property type="entry name" value="L domain-like"/>
    <property type="match status" value="1"/>
</dbReference>
<dbReference type="InterPro" id="IPR058922">
    <property type="entry name" value="WHD_DRP"/>
</dbReference>
<feature type="non-terminal residue" evidence="2">
    <location>
        <position position="1"/>
    </location>
</feature>
<dbReference type="Pfam" id="PF13855">
    <property type="entry name" value="LRR_8"/>
    <property type="match status" value="1"/>
</dbReference>